<evidence type="ECO:0000256" key="4">
    <source>
        <dbReference type="ARBA" id="ARBA00023098"/>
    </source>
</evidence>
<evidence type="ECO:0000256" key="2">
    <source>
        <dbReference type="ARBA" id="ARBA00023002"/>
    </source>
</evidence>
<dbReference type="SMART" id="SM00822">
    <property type="entry name" value="PKS_KR"/>
    <property type="match status" value="1"/>
</dbReference>
<dbReference type="InterPro" id="IPR057326">
    <property type="entry name" value="KR_dom"/>
</dbReference>
<reference evidence="7" key="1">
    <citation type="submission" date="2021-04" db="EMBL/GenBank/DDBJ databases">
        <authorList>
            <person name="Hartkoorn R.C."/>
            <person name="Beaudoing E."/>
            <person name="Hot D."/>
        </authorList>
    </citation>
    <scope>NUCLEOTIDE SEQUENCE</scope>
    <source>
        <strain evidence="7">NRRL B-16292</strain>
    </source>
</reference>
<dbReference type="InterPro" id="IPR036291">
    <property type="entry name" value="NAD(P)-bd_dom_sf"/>
</dbReference>
<keyword evidence="4" id="KW-0443">Lipid metabolism</keyword>
<comment type="similarity">
    <text evidence="1">Belongs to the short-chain dehydrogenases/reductases (SDR) family.</text>
</comment>
<organism evidence="7 8">
    <name type="scientific">Dactylosporangium fulvum</name>
    <dbReference type="NCBI Taxonomy" id="53359"/>
    <lineage>
        <taxon>Bacteria</taxon>
        <taxon>Bacillati</taxon>
        <taxon>Actinomycetota</taxon>
        <taxon>Actinomycetes</taxon>
        <taxon>Micromonosporales</taxon>
        <taxon>Micromonosporaceae</taxon>
        <taxon>Dactylosporangium</taxon>
    </lineage>
</organism>
<reference evidence="7" key="2">
    <citation type="submission" date="2022-09" db="EMBL/GenBank/DDBJ databases">
        <title>Biosynthetic gene clusters of Dactylosporangioum fulvum.</title>
        <authorList>
            <person name="Caradec T."/>
        </authorList>
    </citation>
    <scope>NUCLEOTIDE SEQUENCE</scope>
    <source>
        <strain evidence="7">NRRL B-16292</strain>
    </source>
</reference>
<protein>
    <submittedName>
        <fullName evidence="7">SDR family oxidoreductase</fullName>
    </submittedName>
</protein>
<dbReference type="PANTHER" id="PTHR43180:SF28">
    <property type="entry name" value="NAD(P)-BINDING ROSSMANN-FOLD SUPERFAMILY PROTEIN"/>
    <property type="match status" value="1"/>
</dbReference>
<dbReference type="PRINTS" id="PR00080">
    <property type="entry name" value="SDRFAMILY"/>
</dbReference>
<evidence type="ECO:0000256" key="3">
    <source>
        <dbReference type="ARBA" id="ARBA00023027"/>
    </source>
</evidence>
<dbReference type="SUPFAM" id="SSF51735">
    <property type="entry name" value="NAD(P)-binding Rossmann-fold domains"/>
    <property type="match status" value="1"/>
</dbReference>
<feature type="domain" description="Ketoreductase" evidence="6">
    <location>
        <begin position="10"/>
        <end position="209"/>
    </location>
</feature>
<evidence type="ECO:0000259" key="6">
    <source>
        <dbReference type="SMART" id="SM00822"/>
    </source>
</evidence>
<evidence type="ECO:0000313" key="8">
    <source>
        <dbReference type="Proteomes" id="UP001059617"/>
    </source>
</evidence>
<dbReference type="Gene3D" id="3.40.50.720">
    <property type="entry name" value="NAD(P)-binding Rossmann-like Domain"/>
    <property type="match status" value="1"/>
</dbReference>
<keyword evidence="5" id="KW-0753">Steroid metabolism</keyword>
<keyword evidence="3" id="KW-0520">NAD</keyword>
<evidence type="ECO:0000256" key="1">
    <source>
        <dbReference type="ARBA" id="ARBA00006484"/>
    </source>
</evidence>
<proteinExistence type="inferred from homology"/>
<dbReference type="PANTHER" id="PTHR43180">
    <property type="entry name" value="3-OXOACYL-(ACYL-CARRIER-PROTEIN) REDUCTASE (AFU_ORTHOLOGUE AFUA_6G11210)"/>
    <property type="match status" value="1"/>
</dbReference>
<dbReference type="PRINTS" id="PR00081">
    <property type="entry name" value="GDHRDH"/>
</dbReference>
<dbReference type="Proteomes" id="UP001059617">
    <property type="component" value="Chromosome"/>
</dbReference>
<dbReference type="InterPro" id="IPR002347">
    <property type="entry name" value="SDR_fam"/>
</dbReference>
<evidence type="ECO:0000313" key="7">
    <source>
        <dbReference type="EMBL" id="UWP80382.1"/>
    </source>
</evidence>
<accession>A0ABY5VT52</accession>
<keyword evidence="8" id="KW-1185">Reference proteome</keyword>
<gene>
    <name evidence="7" type="ORF">Dfulv_35205</name>
</gene>
<sequence>MRSSGRLEAKVSIVTGAARGIGAATARLFVAEGASVVIADVLRDEGVALAEELGPAAAYTDLDVTQPAAWERAVRFCTDAFGPPDILVANAGVNCPKLIADLTADDLTRVFQVNVIGAFLGIKTVAPVMQHKGGGSIVVMSSAASDTGIAAHAAYGTSKAANASLARNAAVEYAGTGIRINSIHPGGVDTDMSRSPEFEAIDKDAWYGGLPIPRIGLAEEVAQAALFLASDASSYTTGSRVIVDGGQLAGPVAVL</sequence>
<dbReference type="EMBL" id="CP073720">
    <property type="protein sequence ID" value="UWP80382.1"/>
    <property type="molecule type" value="Genomic_DNA"/>
</dbReference>
<keyword evidence="2" id="KW-0560">Oxidoreductase</keyword>
<evidence type="ECO:0000256" key="5">
    <source>
        <dbReference type="ARBA" id="ARBA00023221"/>
    </source>
</evidence>
<name>A0ABY5VT52_9ACTN</name>
<dbReference type="RefSeq" id="WP_259858142.1">
    <property type="nucleotide sequence ID" value="NZ_BAAAST010000009.1"/>
</dbReference>
<dbReference type="Pfam" id="PF13561">
    <property type="entry name" value="adh_short_C2"/>
    <property type="match status" value="1"/>
</dbReference>